<reference evidence="1 2" key="1">
    <citation type="journal article" date="2019" name="Nat. Ecol. Evol.">
        <title>Megaphylogeny resolves global patterns of mushroom evolution.</title>
        <authorList>
            <person name="Varga T."/>
            <person name="Krizsan K."/>
            <person name="Foldi C."/>
            <person name="Dima B."/>
            <person name="Sanchez-Garcia M."/>
            <person name="Sanchez-Ramirez S."/>
            <person name="Szollosi G.J."/>
            <person name="Szarkandi J.G."/>
            <person name="Papp V."/>
            <person name="Albert L."/>
            <person name="Andreopoulos W."/>
            <person name="Angelini C."/>
            <person name="Antonin V."/>
            <person name="Barry K.W."/>
            <person name="Bougher N.L."/>
            <person name="Buchanan P."/>
            <person name="Buyck B."/>
            <person name="Bense V."/>
            <person name="Catcheside P."/>
            <person name="Chovatia M."/>
            <person name="Cooper J."/>
            <person name="Damon W."/>
            <person name="Desjardin D."/>
            <person name="Finy P."/>
            <person name="Geml J."/>
            <person name="Haridas S."/>
            <person name="Hughes K."/>
            <person name="Justo A."/>
            <person name="Karasinski D."/>
            <person name="Kautmanova I."/>
            <person name="Kiss B."/>
            <person name="Kocsube S."/>
            <person name="Kotiranta H."/>
            <person name="LaButti K.M."/>
            <person name="Lechner B.E."/>
            <person name="Liimatainen K."/>
            <person name="Lipzen A."/>
            <person name="Lukacs Z."/>
            <person name="Mihaltcheva S."/>
            <person name="Morgado L.N."/>
            <person name="Niskanen T."/>
            <person name="Noordeloos M.E."/>
            <person name="Ohm R.A."/>
            <person name="Ortiz-Santana B."/>
            <person name="Ovrebo C."/>
            <person name="Racz N."/>
            <person name="Riley R."/>
            <person name="Savchenko A."/>
            <person name="Shiryaev A."/>
            <person name="Soop K."/>
            <person name="Spirin V."/>
            <person name="Szebenyi C."/>
            <person name="Tomsovsky M."/>
            <person name="Tulloss R.E."/>
            <person name="Uehling J."/>
            <person name="Grigoriev I.V."/>
            <person name="Vagvolgyi C."/>
            <person name="Papp T."/>
            <person name="Martin F.M."/>
            <person name="Miettinen O."/>
            <person name="Hibbett D.S."/>
            <person name="Nagy L.G."/>
        </authorList>
    </citation>
    <scope>NUCLEOTIDE SEQUENCE [LARGE SCALE GENOMIC DNA]</scope>
    <source>
        <strain evidence="1 2">NL-1719</strain>
    </source>
</reference>
<gene>
    <name evidence="1" type="ORF">BDN72DRAFT_850838</name>
</gene>
<evidence type="ECO:0000313" key="1">
    <source>
        <dbReference type="EMBL" id="TFK60145.1"/>
    </source>
</evidence>
<organism evidence="1 2">
    <name type="scientific">Pluteus cervinus</name>
    <dbReference type="NCBI Taxonomy" id="181527"/>
    <lineage>
        <taxon>Eukaryota</taxon>
        <taxon>Fungi</taxon>
        <taxon>Dikarya</taxon>
        <taxon>Basidiomycota</taxon>
        <taxon>Agaricomycotina</taxon>
        <taxon>Agaricomycetes</taxon>
        <taxon>Agaricomycetidae</taxon>
        <taxon>Agaricales</taxon>
        <taxon>Pluteineae</taxon>
        <taxon>Pluteaceae</taxon>
        <taxon>Pluteus</taxon>
    </lineage>
</organism>
<dbReference type="EMBL" id="ML208824">
    <property type="protein sequence ID" value="TFK60145.1"/>
    <property type="molecule type" value="Genomic_DNA"/>
</dbReference>
<proteinExistence type="predicted"/>
<name>A0ACD3A346_9AGAR</name>
<evidence type="ECO:0000313" key="2">
    <source>
        <dbReference type="Proteomes" id="UP000308600"/>
    </source>
</evidence>
<dbReference type="Proteomes" id="UP000308600">
    <property type="component" value="Unassembled WGS sequence"/>
</dbReference>
<protein>
    <submittedName>
        <fullName evidence="1">Uncharacterized protein</fullName>
    </submittedName>
</protein>
<keyword evidence="2" id="KW-1185">Reference proteome</keyword>
<sequence>MDLDSRTMATSLYHDSFENSQPTALGPPAYDGENLHRPSPSPTVQVGGPAGLTELLTPEFELQTIVISTAFNPETHETEPDIIFSSSDCVLFYVDTQTITRTSPNAFQELISAFHYGGAENDTPAGLRTIIPISESSVVLNIILHSLYASPCTQHSPPFRALVEAVYNMPLYGISPGTHITRTTYLYAALLAYAPIYPLVLYTLAGQHKIHDLAVATSSHLLSCSFFSITDEMAERMGSIYLKRLLELHLGRFNSLKELVLSPPPPHLPTKDCSLIDQKGLTRAWALVSAYLVWDARADLSTHNMKLAFSALTKDVTCKECNNCLEYKLQEVIMKWASVKRTI</sequence>
<accession>A0ACD3A346</accession>